<feature type="compositionally biased region" description="Basic and acidic residues" evidence="1">
    <location>
        <begin position="13"/>
        <end position="27"/>
    </location>
</feature>
<dbReference type="AlphaFoldDB" id="A0A0F9EH27"/>
<organism evidence="2">
    <name type="scientific">marine sediment metagenome</name>
    <dbReference type="NCBI Taxonomy" id="412755"/>
    <lineage>
        <taxon>unclassified sequences</taxon>
        <taxon>metagenomes</taxon>
        <taxon>ecological metagenomes</taxon>
    </lineage>
</organism>
<protein>
    <submittedName>
        <fullName evidence="2">Uncharacterized protein</fullName>
    </submittedName>
</protein>
<proteinExistence type="predicted"/>
<evidence type="ECO:0000313" key="2">
    <source>
        <dbReference type="EMBL" id="KKL73393.1"/>
    </source>
</evidence>
<evidence type="ECO:0000256" key="1">
    <source>
        <dbReference type="SAM" id="MobiDB-lite"/>
    </source>
</evidence>
<dbReference type="EMBL" id="LAZR01024973">
    <property type="protein sequence ID" value="KKL73393.1"/>
    <property type="molecule type" value="Genomic_DNA"/>
</dbReference>
<reference evidence="2" key="1">
    <citation type="journal article" date="2015" name="Nature">
        <title>Complex archaea that bridge the gap between prokaryotes and eukaryotes.</title>
        <authorList>
            <person name="Spang A."/>
            <person name="Saw J.H."/>
            <person name="Jorgensen S.L."/>
            <person name="Zaremba-Niedzwiedzka K."/>
            <person name="Martijn J."/>
            <person name="Lind A.E."/>
            <person name="van Eijk R."/>
            <person name="Schleper C."/>
            <person name="Guy L."/>
            <person name="Ettema T.J."/>
        </authorList>
    </citation>
    <scope>NUCLEOTIDE SEQUENCE</scope>
</reference>
<name>A0A0F9EH27_9ZZZZ</name>
<comment type="caution">
    <text evidence="2">The sequence shown here is derived from an EMBL/GenBank/DDBJ whole genome shotgun (WGS) entry which is preliminary data.</text>
</comment>
<gene>
    <name evidence="2" type="ORF">LCGC14_2075350</name>
</gene>
<sequence>MSLQSSFRKRWLGRHDTPRSPHKEHGPKGKGHQGAGQAVLSVKLQRGIASIFYDQNEGATIFSKAPPMEGFGVHIAGDRNKIRRGFDIYDVDDTTGIWEGDIEDSFYIKAPEKNSHGLLSRAIHAGYINNQNAVLVAYRGADDTIRQQISRDYKFKPATNVQIHTNAGVVDLIDPNPDKVRRAVALARKQVQKVKVTKHSIMTRLLEKGVDY</sequence>
<accession>A0A0F9EH27</accession>
<feature type="region of interest" description="Disordered" evidence="1">
    <location>
        <begin position="1"/>
        <end position="36"/>
    </location>
</feature>